<gene>
    <name evidence="1" type="ORF">LOK49_LG07G00369</name>
</gene>
<name>A0ACC0H761_9ERIC</name>
<reference evidence="1 2" key="1">
    <citation type="journal article" date="2022" name="Plant J.">
        <title>Chromosome-level genome of Camellia lanceoleosa provides a valuable resource for understanding genome evolution and self-incompatibility.</title>
        <authorList>
            <person name="Gong W."/>
            <person name="Xiao S."/>
            <person name="Wang L."/>
            <person name="Liao Z."/>
            <person name="Chang Y."/>
            <person name="Mo W."/>
            <person name="Hu G."/>
            <person name="Li W."/>
            <person name="Zhao G."/>
            <person name="Zhu H."/>
            <person name="Hu X."/>
            <person name="Ji K."/>
            <person name="Xiang X."/>
            <person name="Song Q."/>
            <person name="Yuan D."/>
            <person name="Jin S."/>
            <person name="Zhang L."/>
        </authorList>
    </citation>
    <scope>NUCLEOTIDE SEQUENCE [LARGE SCALE GENOMIC DNA]</scope>
    <source>
        <strain evidence="1">SQ_2022a</strain>
    </source>
</reference>
<evidence type="ECO:0000313" key="1">
    <source>
        <dbReference type="EMBL" id="KAI8008859.1"/>
    </source>
</evidence>
<keyword evidence="2" id="KW-1185">Reference proteome</keyword>
<dbReference type="Proteomes" id="UP001060215">
    <property type="component" value="Chromosome 7"/>
</dbReference>
<sequence>MNEMVEVCYKDGPSHERSGSFRPRQRRRRLILFCRSLWNQALIQQVNENHQSKMPDNFVKNVALIREINSNISKVISLYSDLSVDFSNIVQQ</sequence>
<dbReference type="EMBL" id="CM045764">
    <property type="protein sequence ID" value="KAI8008859.1"/>
    <property type="molecule type" value="Genomic_DNA"/>
</dbReference>
<organism evidence="1 2">
    <name type="scientific">Camellia lanceoleosa</name>
    <dbReference type="NCBI Taxonomy" id="1840588"/>
    <lineage>
        <taxon>Eukaryota</taxon>
        <taxon>Viridiplantae</taxon>
        <taxon>Streptophyta</taxon>
        <taxon>Embryophyta</taxon>
        <taxon>Tracheophyta</taxon>
        <taxon>Spermatophyta</taxon>
        <taxon>Magnoliopsida</taxon>
        <taxon>eudicotyledons</taxon>
        <taxon>Gunneridae</taxon>
        <taxon>Pentapetalae</taxon>
        <taxon>asterids</taxon>
        <taxon>Ericales</taxon>
        <taxon>Theaceae</taxon>
        <taxon>Camellia</taxon>
    </lineage>
</organism>
<protein>
    <submittedName>
        <fullName evidence="1">Protein EARLY FLOWERING 4</fullName>
    </submittedName>
</protein>
<evidence type="ECO:0000313" key="2">
    <source>
        <dbReference type="Proteomes" id="UP001060215"/>
    </source>
</evidence>
<proteinExistence type="predicted"/>
<comment type="caution">
    <text evidence="1">The sequence shown here is derived from an EMBL/GenBank/DDBJ whole genome shotgun (WGS) entry which is preliminary data.</text>
</comment>
<accession>A0ACC0H761</accession>